<sequence length="77" mass="9490">MKKYENVKLSLWRCLMLLVVMLVNTEASLLHRKPTREEIEKAYKRYLLERIRLENQDPFIFALGKYDNQYYQKDVYE</sequence>
<evidence type="ECO:0000256" key="1">
    <source>
        <dbReference type="SAM" id="SignalP"/>
    </source>
</evidence>
<protein>
    <submittedName>
        <fullName evidence="2">Uncharacterized protein</fullName>
    </submittedName>
</protein>
<evidence type="ECO:0000313" key="3">
    <source>
        <dbReference type="Proteomes" id="UP000215335"/>
    </source>
</evidence>
<feature type="chain" id="PRO_5012986009" evidence="1">
    <location>
        <begin position="28"/>
        <end position="77"/>
    </location>
</feature>
<dbReference type="EMBL" id="NNAY01000775">
    <property type="protein sequence ID" value="OXU26585.1"/>
    <property type="molecule type" value="Genomic_DNA"/>
</dbReference>
<comment type="caution">
    <text evidence="2">The sequence shown here is derived from an EMBL/GenBank/DDBJ whole genome shotgun (WGS) entry which is preliminary data.</text>
</comment>
<dbReference type="Proteomes" id="UP000215335">
    <property type="component" value="Unassembled WGS sequence"/>
</dbReference>
<dbReference type="AlphaFoldDB" id="A0A232F7D7"/>
<keyword evidence="1" id="KW-0732">Signal</keyword>
<organism evidence="2 3">
    <name type="scientific">Trichomalopsis sarcophagae</name>
    <dbReference type="NCBI Taxonomy" id="543379"/>
    <lineage>
        <taxon>Eukaryota</taxon>
        <taxon>Metazoa</taxon>
        <taxon>Ecdysozoa</taxon>
        <taxon>Arthropoda</taxon>
        <taxon>Hexapoda</taxon>
        <taxon>Insecta</taxon>
        <taxon>Pterygota</taxon>
        <taxon>Neoptera</taxon>
        <taxon>Endopterygota</taxon>
        <taxon>Hymenoptera</taxon>
        <taxon>Apocrita</taxon>
        <taxon>Proctotrupomorpha</taxon>
        <taxon>Chalcidoidea</taxon>
        <taxon>Pteromalidae</taxon>
        <taxon>Pteromalinae</taxon>
        <taxon>Trichomalopsis</taxon>
    </lineage>
</organism>
<keyword evidence="3" id="KW-1185">Reference proteome</keyword>
<accession>A0A232F7D7</accession>
<feature type="signal peptide" evidence="1">
    <location>
        <begin position="1"/>
        <end position="27"/>
    </location>
</feature>
<evidence type="ECO:0000313" key="2">
    <source>
        <dbReference type="EMBL" id="OXU26585.1"/>
    </source>
</evidence>
<proteinExistence type="predicted"/>
<gene>
    <name evidence="2" type="ORF">TSAR_012023</name>
</gene>
<reference evidence="2 3" key="1">
    <citation type="journal article" date="2017" name="Curr. Biol.">
        <title>The Evolution of Venom by Co-option of Single-Copy Genes.</title>
        <authorList>
            <person name="Martinson E.O."/>
            <person name="Mrinalini"/>
            <person name="Kelkar Y.D."/>
            <person name="Chang C.H."/>
            <person name="Werren J.H."/>
        </authorList>
    </citation>
    <scope>NUCLEOTIDE SEQUENCE [LARGE SCALE GENOMIC DNA]</scope>
    <source>
        <strain evidence="2 3">Alberta</strain>
        <tissue evidence="2">Whole body</tissue>
    </source>
</reference>
<name>A0A232F7D7_9HYME</name>